<evidence type="ECO:0000256" key="1">
    <source>
        <dbReference type="SAM" id="Phobius"/>
    </source>
</evidence>
<keyword evidence="1" id="KW-1133">Transmembrane helix</keyword>
<evidence type="ECO:0008006" key="4">
    <source>
        <dbReference type="Google" id="ProtNLM"/>
    </source>
</evidence>
<dbReference type="AlphaFoldDB" id="A0AAW0G247"/>
<dbReference type="Proteomes" id="UP001385951">
    <property type="component" value="Unassembled WGS sequence"/>
</dbReference>
<comment type="caution">
    <text evidence="2">The sequence shown here is derived from an EMBL/GenBank/DDBJ whole genome shotgun (WGS) entry which is preliminary data.</text>
</comment>
<feature type="transmembrane region" description="Helical" evidence="1">
    <location>
        <begin position="118"/>
        <end position="141"/>
    </location>
</feature>
<keyword evidence="1" id="KW-0472">Membrane</keyword>
<evidence type="ECO:0000313" key="3">
    <source>
        <dbReference type="Proteomes" id="UP001385951"/>
    </source>
</evidence>
<evidence type="ECO:0000313" key="2">
    <source>
        <dbReference type="EMBL" id="KAK7683125.1"/>
    </source>
</evidence>
<keyword evidence="1" id="KW-0812">Transmembrane</keyword>
<keyword evidence="3" id="KW-1185">Reference proteome</keyword>
<reference evidence="2 3" key="1">
    <citation type="submission" date="2022-09" db="EMBL/GenBank/DDBJ databases">
        <authorList>
            <person name="Palmer J.M."/>
        </authorList>
    </citation>
    <scope>NUCLEOTIDE SEQUENCE [LARGE SCALE GENOMIC DNA]</scope>
    <source>
        <strain evidence="2 3">DSM 7382</strain>
    </source>
</reference>
<sequence>MSSPVASSSLRTVFGTWSSNSTSEQVDLEAQTISGTRLPFTPAITPLAPAAPRTSRDSMGTDPIDDFFGVSRTHGTSDSRHDTPALPSMVEQDVEAPPPYAYGSDLPSYTAVAEPPTLAMYLFKFGFLFPLFWIAGIVILISPLSAPENWEPTKTEAERQELIELLRRTERKWAKRCLVAFSILAIIAIAITLTAVMVMRS</sequence>
<name>A0AAW0G247_9APHY</name>
<accession>A0AAW0G247</accession>
<dbReference type="EMBL" id="JASBNA010000032">
    <property type="protein sequence ID" value="KAK7683125.1"/>
    <property type="molecule type" value="Genomic_DNA"/>
</dbReference>
<gene>
    <name evidence="2" type="ORF">QCA50_013798</name>
</gene>
<organism evidence="2 3">
    <name type="scientific">Cerrena zonata</name>
    <dbReference type="NCBI Taxonomy" id="2478898"/>
    <lineage>
        <taxon>Eukaryota</taxon>
        <taxon>Fungi</taxon>
        <taxon>Dikarya</taxon>
        <taxon>Basidiomycota</taxon>
        <taxon>Agaricomycotina</taxon>
        <taxon>Agaricomycetes</taxon>
        <taxon>Polyporales</taxon>
        <taxon>Cerrenaceae</taxon>
        <taxon>Cerrena</taxon>
    </lineage>
</organism>
<proteinExistence type="predicted"/>
<feature type="transmembrane region" description="Helical" evidence="1">
    <location>
        <begin position="177"/>
        <end position="199"/>
    </location>
</feature>
<protein>
    <recommendedName>
        <fullName evidence="4">Transmembrane protein</fullName>
    </recommendedName>
</protein>